<dbReference type="Proteomes" id="UP000572212">
    <property type="component" value="Unassembled WGS sequence"/>
</dbReference>
<dbReference type="EMBL" id="JACHON010000007">
    <property type="protein sequence ID" value="MBB6513057.1"/>
    <property type="molecule type" value="Genomic_DNA"/>
</dbReference>
<organism evidence="1 2">
    <name type="scientific">Gracilibacillus halotolerans</name>
    <dbReference type="NCBI Taxonomy" id="74386"/>
    <lineage>
        <taxon>Bacteria</taxon>
        <taxon>Bacillati</taxon>
        <taxon>Bacillota</taxon>
        <taxon>Bacilli</taxon>
        <taxon>Bacillales</taxon>
        <taxon>Bacillaceae</taxon>
        <taxon>Gracilibacillus</taxon>
    </lineage>
</organism>
<gene>
    <name evidence="1" type="ORF">GGQ92_001847</name>
</gene>
<proteinExistence type="predicted"/>
<name>A0A841RMF4_9BACI</name>
<accession>A0A841RMF4</accession>
<keyword evidence="2" id="KW-1185">Reference proteome</keyword>
<evidence type="ECO:0000313" key="2">
    <source>
        <dbReference type="Proteomes" id="UP000572212"/>
    </source>
</evidence>
<sequence length="34" mass="4203">MKIQDHIRKQLKEDYMTDQLTIFEEFDPFTGKKQ</sequence>
<reference evidence="1 2" key="1">
    <citation type="submission" date="2020-08" db="EMBL/GenBank/DDBJ databases">
        <title>Genomic Encyclopedia of Type Strains, Phase IV (KMG-IV): sequencing the most valuable type-strain genomes for metagenomic binning, comparative biology and taxonomic classification.</title>
        <authorList>
            <person name="Goeker M."/>
        </authorList>
    </citation>
    <scope>NUCLEOTIDE SEQUENCE [LARGE SCALE GENOMIC DNA]</scope>
    <source>
        <strain evidence="1 2">DSM 11805</strain>
    </source>
</reference>
<comment type="caution">
    <text evidence="1">The sequence shown here is derived from an EMBL/GenBank/DDBJ whole genome shotgun (WGS) entry which is preliminary data.</text>
</comment>
<evidence type="ECO:0000313" key="1">
    <source>
        <dbReference type="EMBL" id="MBB6513057.1"/>
    </source>
</evidence>
<protein>
    <submittedName>
        <fullName evidence="1">Uncharacterized protein</fullName>
    </submittedName>
</protein>
<dbReference type="AlphaFoldDB" id="A0A841RMF4"/>